<evidence type="ECO:0008006" key="3">
    <source>
        <dbReference type="Google" id="ProtNLM"/>
    </source>
</evidence>
<reference evidence="1 2" key="1">
    <citation type="submission" date="2024-06" db="EMBL/GenBank/DDBJ databases">
        <authorList>
            <person name="Campbell A.G."/>
        </authorList>
    </citation>
    <scope>NUCLEOTIDE SEQUENCE [LARGE SCALE GENOMIC DNA]</scope>
    <source>
        <strain evidence="1 2">EM12</strain>
    </source>
</reference>
<dbReference type="SUPFAM" id="SSF54975">
    <property type="entry name" value="Acylphosphatase/BLUF domain-like"/>
    <property type="match status" value="1"/>
</dbReference>
<evidence type="ECO:0000313" key="2">
    <source>
        <dbReference type="Proteomes" id="UP001480955"/>
    </source>
</evidence>
<protein>
    <recommendedName>
        <fullName evidence="3">Acylphosphatase</fullName>
    </recommendedName>
</protein>
<accession>A0ABV1QNX3</accession>
<name>A0ABV1QNX3_9HYPH</name>
<dbReference type="EMBL" id="JBELQE010000083">
    <property type="protein sequence ID" value="MER2251102.1"/>
    <property type="molecule type" value="Genomic_DNA"/>
</dbReference>
<dbReference type="RefSeq" id="WP_350395520.1">
    <property type="nucleotide sequence ID" value="NZ_JBELQE010000083.1"/>
</dbReference>
<dbReference type="Proteomes" id="UP001480955">
    <property type="component" value="Unassembled WGS sequence"/>
</dbReference>
<comment type="caution">
    <text evidence="1">The sequence shown here is derived from an EMBL/GenBank/DDBJ whole genome shotgun (WGS) entry which is preliminary data.</text>
</comment>
<evidence type="ECO:0000313" key="1">
    <source>
        <dbReference type="EMBL" id="MER2251102.1"/>
    </source>
</evidence>
<keyword evidence="2" id="KW-1185">Reference proteome</keyword>
<gene>
    <name evidence="1" type="ORF">ABS772_14365</name>
</gene>
<sequence>MTFTGRFRPASFRAFAEHRARLLDLAPTWGAATPDRMVVTVAGQRDFIDAFEMACSLGPMDCLVHGIERRDTDASGNATLEREHDDG</sequence>
<proteinExistence type="predicted"/>
<organism evidence="1 2">
    <name type="scientific">Methylorubrum podarium</name>
    <dbReference type="NCBI Taxonomy" id="200476"/>
    <lineage>
        <taxon>Bacteria</taxon>
        <taxon>Pseudomonadati</taxon>
        <taxon>Pseudomonadota</taxon>
        <taxon>Alphaproteobacteria</taxon>
        <taxon>Hyphomicrobiales</taxon>
        <taxon>Methylobacteriaceae</taxon>
        <taxon>Methylorubrum</taxon>
    </lineage>
</organism>
<dbReference type="InterPro" id="IPR036046">
    <property type="entry name" value="Acylphosphatase-like_dom_sf"/>
</dbReference>